<dbReference type="SMART" id="SM00066">
    <property type="entry name" value="GAL4"/>
    <property type="match status" value="1"/>
</dbReference>
<dbReference type="Pfam" id="PF00172">
    <property type="entry name" value="Zn_clus"/>
    <property type="match status" value="1"/>
</dbReference>
<evidence type="ECO:0000256" key="5">
    <source>
        <dbReference type="SAM" id="MobiDB-lite"/>
    </source>
</evidence>
<evidence type="ECO:0000313" key="7">
    <source>
        <dbReference type="EMBL" id="RIA99039.1"/>
    </source>
</evidence>
<comment type="caution">
    <text evidence="7">The sequence shown here is derived from an EMBL/GenBank/DDBJ whole genome shotgun (WGS) entry which is preliminary data.</text>
</comment>
<sequence length="336" mass="36810">MNSRTKVTVACKACQKKKVKCTGVSPCANCIRANQRCEFTGTAKKRGPRNGNVEIIKSSARRIENVLQKNPNLRGQIEQMLAHRPTARSARPAIPADAPIVIIDDDTGVITNASQSHGIPHGIPRSHEIPRSHQEQHVAQENELHLNNGHETFNPQSPVLRRPIPIYPVTSMHVATMHGPTRSKTTLPPITELETPDIQHHGHITQITNTSSNNRTLPAPNFDRKKATPMPINSSGGIEILLPPAPELANPLDSAAMLINNPPLMIHDKPPNFMPSPPSSASSMTSSPGYYNIMAFKKYQSDSPPTPTNSSPPLSPRNASLLSRPVAWEYSNRMRS</sequence>
<dbReference type="SUPFAM" id="SSF57701">
    <property type="entry name" value="Zn2/Cys6 DNA-binding domain"/>
    <property type="match status" value="1"/>
</dbReference>
<dbReference type="EMBL" id="QKYT01000008">
    <property type="protein sequence ID" value="RIA99039.1"/>
    <property type="molecule type" value="Genomic_DNA"/>
</dbReference>
<dbReference type="PANTHER" id="PTHR46910">
    <property type="entry name" value="TRANSCRIPTION FACTOR PDR1"/>
    <property type="match status" value="1"/>
</dbReference>
<dbReference type="GO" id="GO:0003677">
    <property type="term" value="F:DNA binding"/>
    <property type="evidence" value="ECO:0007669"/>
    <property type="project" value="UniProtKB-KW"/>
</dbReference>
<dbReference type="AlphaFoldDB" id="A0A397TNM2"/>
<dbReference type="GO" id="GO:0005634">
    <property type="term" value="C:nucleus"/>
    <property type="evidence" value="ECO:0007669"/>
    <property type="project" value="UniProtKB-SubCell"/>
</dbReference>
<name>A0A397TNM2_9GLOM</name>
<dbReference type="Gene3D" id="4.10.240.10">
    <property type="entry name" value="Zn(2)-C6 fungal-type DNA-binding domain"/>
    <property type="match status" value="1"/>
</dbReference>
<comment type="subcellular location">
    <subcellularLocation>
        <location evidence="1">Nucleus</location>
    </subcellularLocation>
</comment>
<keyword evidence="3" id="KW-0238">DNA-binding</keyword>
<proteinExistence type="predicted"/>
<dbReference type="InterPro" id="IPR050987">
    <property type="entry name" value="AtrR-like"/>
</dbReference>
<accession>A0A397TNM2</accession>
<dbReference type="GO" id="GO:0000981">
    <property type="term" value="F:DNA-binding transcription factor activity, RNA polymerase II-specific"/>
    <property type="evidence" value="ECO:0007669"/>
    <property type="project" value="InterPro"/>
</dbReference>
<dbReference type="CDD" id="cd00067">
    <property type="entry name" value="GAL4"/>
    <property type="match status" value="1"/>
</dbReference>
<evidence type="ECO:0000256" key="2">
    <source>
        <dbReference type="ARBA" id="ARBA00022723"/>
    </source>
</evidence>
<dbReference type="InterPro" id="IPR036864">
    <property type="entry name" value="Zn2-C6_fun-type_DNA-bd_sf"/>
</dbReference>
<feature type="domain" description="Zn(2)-C6 fungal-type" evidence="6">
    <location>
        <begin position="10"/>
        <end position="39"/>
    </location>
</feature>
<dbReference type="PANTHER" id="PTHR46910:SF3">
    <property type="entry name" value="HALOTOLERANCE PROTEIN 9-RELATED"/>
    <property type="match status" value="1"/>
</dbReference>
<dbReference type="PROSITE" id="PS50048">
    <property type="entry name" value="ZN2_CY6_FUNGAL_2"/>
    <property type="match status" value="1"/>
</dbReference>
<evidence type="ECO:0000256" key="3">
    <source>
        <dbReference type="ARBA" id="ARBA00023125"/>
    </source>
</evidence>
<protein>
    <recommendedName>
        <fullName evidence="6">Zn(2)-C6 fungal-type domain-containing protein</fullName>
    </recommendedName>
</protein>
<keyword evidence="2" id="KW-0479">Metal-binding</keyword>
<dbReference type="InterPro" id="IPR001138">
    <property type="entry name" value="Zn2Cys6_DnaBD"/>
</dbReference>
<keyword evidence="4" id="KW-0539">Nucleus</keyword>
<dbReference type="Proteomes" id="UP000265703">
    <property type="component" value="Unassembled WGS sequence"/>
</dbReference>
<dbReference type="OrthoDB" id="2408466at2759"/>
<organism evidence="7 8">
    <name type="scientific">Glomus cerebriforme</name>
    <dbReference type="NCBI Taxonomy" id="658196"/>
    <lineage>
        <taxon>Eukaryota</taxon>
        <taxon>Fungi</taxon>
        <taxon>Fungi incertae sedis</taxon>
        <taxon>Mucoromycota</taxon>
        <taxon>Glomeromycotina</taxon>
        <taxon>Glomeromycetes</taxon>
        <taxon>Glomerales</taxon>
        <taxon>Glomeraceae</taxon>
        <taxon>Glomus</taxon>
    </lineage>
</organism>
<evidence type="ECO:0000259" key="6">
    <source>
        <dbReference type="PROSITE" id="PS50048"/>
    </source>
</evidence>
<dbReference type="GO" id="GO:0008270">
    <property type="term" value="F:zinc ion binding"/>
    <property type="evidence" value="ECO:0007669"/>
    <property type="project" value="InterPro"/>
</dbReference>
<evidence type="ECO:0000256" key="4">
    <source>
        <dbReference type="ARBA" id="ARBA00023242"/>
    </source>
</evidence>
<evidence type="ECO:0000256" key="1">
    <source>
        <dbReference type="ARBA" id="ARBA00004123"/>
    </source>
</evidence>
<gene>
    <name evidence="7" type="ORF">C1645_731240</name>
</gene>
<reference evidence="7 8" key="1">
    <citation type="submission" date="2018-06" db="EMBL/GenBank/DDBJ databases">
        <title>Comparative genomics reveals the genomic features of Rhizophagus irregularis, R. cerebriforme, R. diaphanum and Gigaspora rosea, and their symbiotic lifestyle signature.</title>
        <authorList>
            <person name="Morin E."/>
            <person name="San Clemente H."/>
            <person name="Chen E.C.H."/>
            <person name="De La Providencia I."/>
            <person name="Hainaut M."/>
            <person name="Kuo A."/>
            <person name="Kohler A."/>
            <person name="Murat C."/>
            <person name="Tang N."/>
            <person name="Roy S."/>
            <person name="Loubradou J."/>
            <person name="Henrissat B."/>
            <person name="Grigoriev I.V."/>
            <person name="Corradi N."/>
            <person name="Roux C."/>
            <person name="Martin F.M."/>
        </authorList>
    </citation>
    <scope>NUCLEOTIDE SEQUENCE [LARGE SCALE GENOMIC DNA]</scope>
    <source>
        <strain evidence="7 8">DAOM 227022</strain>
    </source>
</reference>
<keyword evidence="8" id="KW-1185">Reference proteome</keyword>
<feature type="region of interest" description="Disordered" evidence="5">
    <location>
        <begin position="297"/>
        <end position="319"/>
    </location>
</feature>
<evidence type="ECO:0000313" key="8">
    <source>
        <dbReference type="Proteomes" id="UP000265703"/>
    </source>
</evidence>